<evidence type="ECO:0000259" key="1">
    <source>
        <dbReference type="Pfam" id="PF13439"/>
    </source>
</evidence>
<dbReference type="Pfam" id="PF13439">
    <property type="entry name" value="Glyco_transf_4"/>
    <property type="match status" value="1"/>
</dbReference>
<dbReference type="SUPFAM" id="SSF53756">
    <property type="entry name" value="UDP-Glycosyltransferase/glycogen phosphorylase"/>
    <property type="match status" value="1"/>
</dbReference>
<dbReference type="InterPro" id="IPR017522">
    <property type="entry name" value="Sugar_tfrase_PEP-CTERM_Stp2"/>
</dbReference>
<evidence type="ECO:0000313" key="2">
    <source>
        <dbReference type="EMBL" id="OQW88764.1"/>
    </source>
</evidence>
<sequence length="377" mass="41495">MASPVRHIVHLIYRLDTGGLENVVVQLVNHLPQDEFRHTVVAITEADPDFAQRIKIQGVEVICLGKGPGQPFWLYPKVAKLLRRLKPDVLHTCNLAALEFAPVAALVKVPRRIHAEHGMDIGELNGKGSRYLALRRFLKYFVHEQIAVSESLSEYLRNRVGVAQDRLHLIPNGVDTQQFRPRRVGDPIPLGYPFAHDQHWVIGTVGRQVDIKNPLLLVDAFILLVRSGESGTERLRLALVGDGPLAGALFTRLQEAGLKDRAWLPGVRSDVAQILRSFDCFVLPSLSEATSCTLQEAMASGLPIIATDVGGNADLLAHGTCGSLVPSGDVQALAAQIWQQQQGGPNTPQATAALAFVRKRYALPVVIERYRQLFLAR</sequence>
<dbReference type="PANTHER" id="PTHR45947:SF3">
    <property type="entry name" value="SULFOQUINOVOSYL TRANSFERASE SQD2"/>
    <property type="match status" value="1"/>
</dbReference>
<organism evidence="2 3">
    <name type="scientific">Rhodoferax ferrireducens</name>
    <dbReference type="NCBI Taxonomy" id="192843"/>
    <lineage>
        <taxon>Bacteria</taxon>
        <taxon>Pseudomonadati</taxon>
        <taxon>Pseudomonadota</taxon>
        <taxon>Betaproteobacteria</taxon>
        <taxon>Burkholderiales</taxon>
        <taxon>Comamonadaceae</taxon>
        <taxon>Rhodoferax</taxon>
    </lineage>
</organism>
<proteinExistence type="predicted"/>
<name>A0A1W9KW02_9BURK</name>
<dbReference type="Pfam" id="PF13692">
    <property type="entry name" value="Glyco_trans_1_4"/>
    <property type="match status" value="1"/>
</dbReference>
<feature type="domain" description="Glycosyltransferase subfamily 4-like N-terminal" evidence="1">
    <location>
        <begin position="18"/>
        <end position="177"/>
    </location>
</feature>
<gene>
    <name evidence="2" type="ORF">BWK72_07360</name>
</gene>
<reference evidence="2 3" key="1">
    <citation type="submission" date="2017-01" db="EMBL/GenBank/DDBJ databases">
        <title>Novel large sulfur bacteria in the metagenomes of groundwater-fed chemosynthetic microbial mats in the Lake Huron basin.</title>
        <authorList>
            <person name="Sharrar A.M."/>
            <person name="Flood B.E."/>
            <person name="Bailey J.V."/>
            <person name="Jones D.S."/>
            <person name="Biddanda B."/>
            <person name="Ruberg S.A."/>
            <person name="Marcus D.N."/>
            <person name="Dick G.J."/>
        </authorList>
    </citation>
    <scope>NUCLEOTIDE SEQUENCE [LARGE SCALE GENOMIC DNA]</scope>
    <source>
        <strain evidence="2">A7</strain>
    </source>
</reference>
<dbReference type="EMBL" id="MTEI01000003">
    <property type="protein sequence ID" value="OQW88764.1"/>
    <property type="molecule type" value="Genomic_DNA"/>
</dbReference>
<dbReference type="NCBIfam" id="TIGR03088">
    <property type="entry name" value="stp2"/>
    <property type="match status" value="1"/>
</dbReference>
<dbReference type="Gene3D" id="3.40.50.2000">
    <property type="entry name" value="Glycogen Phosphorylase B"/>
    <property type="match status" value="2"/>
</dbReference>
<accession>A0A1W9KW02</accession>
<dbReference type="AlphaFoldDB" id="A0A1W9KW02"/>
<dbReference type="GO" id="GO:0016757">
    <property type="term" value="F:glycosyltransferase activity"/>
    <property type="evidence" value="ECO:0007669"/>
    <property type="project" value="UniProtKB-ARBA"/>
</dbReference>
<protein>
    <recommendedName>
        <fullName evidence="1">Glycosyltransferase subfamily 4-like N-terminal domain-containing protein</fullName>
    </recommendedName>
</protein>
<dbReference type="PANTHER" id="PTHR45947">
    <property type="entry name" value="SULFOQUINOVOSYL TRANSFERASE SQD2"/>
    <property type="match status" value="1"/>
</dbReference>
<evidence type="ECO:0000313" key="3">
    <source>
        <dbReference type="Proteomes" id="UP000192505"/>
    </source>
</evidence>
<comment type="caution">
    <text evidence="2">The sequence shown here is derived from an EMBL/GenBank/DDBJ whole genome shotgun (WGS) entry which is preliminary data.</text>
</comment>
<dbReference type="Proteomes" id="UP000192505">
    <property type="component" value="Unassembled WGS sequence"/>
</dbReference>
<dbReference type="InterPro" id="IPR050194">
    <property type="entry name" value="Glycosyltransferase_grp1"/>
</dbReference>
<dbReference type="InterPro" id="IPR028098">
    <property type="entry name" value="Glyco_trans_4-like_N"/>
</dbReference>